<dbReference type="AlphaFoldDB" id="A0AAQ3MN49"/>
<name>A0AAQ3MN49_VIGMU</name>
<dbReference type="SUPFAM" id="SSF53756">
    <property type="entry name" value="UDP-Glycosyltransferase/glycogen phosphorylase"/>
    <property type="match status" value="1"/>
</dbReference>
<keyword evidence="3 4" id="KW-0808">Transferase</keyword>
<dbReference type="GO" id="GO:0080044">
    <property type="term" value="F:quercetin 7-O-glucosyltransferase activity"/>
    <property type="evidence" value="ECO:0007669"/>
    <property type="project" value="TreeGrafter"/>
</dbReference>
<dbReference type="Gene3D" id="3.40.50.2000">
    <property type="entry name" value="Glycogen Phosphorylase B"/>
    <property type="match status" value="3"/>
</dbReference>
<reference evidence="6 7" key="1">
    <citation type="journal article" date="2023" name="Life. Sci Alliance">
        <title>Evolutionary insights into 3D genome organization and epigenetic landscape of Vigna mungo.</title>
        <authorList>
            <person name="Junaid A."/>
            <person name="Singh B."/>
            <person name="Bhatia S."/>
        </authorList>
    </citation>
    <scope>NUCLEOTIDE SEQUENCE [LARGE SCALE GENOMIC DNA]</scope>
    <source>
        <strain evidence="6">Urdbean</strain>
    </source>
</reference>
<dbReference type="PANTHER" id="PTHR11926:SF1188">
    <property type="entry name" value="FAMILY PROTEIN, PUTATIVE-RELATED"/>
    <property type="match status" value="1"/>
</dbReference>
<dbReference type="GO" id="GO:0080043">
    <property type="term" value="F:quercetin 3-O-glucosyltransferase activity"/>
    <property type="evidence" value="ECO:0007669"/>
    <property type="project" value="TreeGrafter"/>
</dbReference>
<dbReference type="PROSITE" id="PS00375">
    <property type="entry name" value="UDPGT"/>
    <property type="match status" value="1"/>
</dbReference>
<dbReference type="FunFam" id="3.40.50.2000:FF:000065">
    <property type="entry name" value="Glycosyltransferase"/>
    <property type="match status" value="1"/>
</dbReference>
<gene>
    <name evidence="6" type="ORF">V8G54_032988</name>
</gene>
<accession>A0AAQ3MN49</accession>
<proteinExistence type="inferred from homology"/>
<evidence type="ECO:0000256" key="3">
    <source>
        <dbReference type="ARBA" id="ARBA00022679"/>
    </source>
</evidence>
<evidence type="ECO:0000313" key="6">
    <source>
        <dbReference type="EMBL" id="WVY93900.1"/>
    </source>
</evidence>
<evidence type="ECO:0000256" key="5">
    <source>
        <dbReference type="RuleBase" id="RU362057"/>
    </source>
</evidence>
<organism evidence="6 7">
    <name type="scientific">Vigna mungo</name>
    <name type="common">Black gram</name>
    <name type="synonym">Phaseolus mungo</name>
    <dbReference type="NCBI Taxonomy" id="3915"/>
    <lineage>
        <taxon>Eukaryota</taxon>
        <taxon>Viridiplantae</taxon>
        <taxon>Streptophyta</taxon>
        <taxon>Embryophyta</taxon>
        <taxon>Tracheophyta</taxon>
        <taxon>Spermatophyta</taxon>
        <taxon>Magnoliopsida</taxon>
        <taxon>eudicotyledons</taxon>
        <taxon>Gunneridae</taxon>
        <taxon>Pentapetalae</taxon>
        <taxon>rosids</taxon>
        <taxon>fabids</taxon>
        <taxon>Fabales</taxon>
        <taxon>Fabaceae</taxon>
        <taxon>Papilionoideae</taxon>
        <taxon>50 kb inversion clade</taxon>
        <taxon>NPAAA clade</taxon>
        <taxon>indigoferoid/millettioid clade</taxon>
        <taxon>Phaseoleae</taxon>
        <taxon>Vigna</taxon>
    </lineage>
</organism>
<evidence type="ECO:0000256" key="1">
    <source>
        <dbReference type="ARBA" id="ARBA00009995"/>
    </source>
</evidence>
<keyword evidence="7" id="KW-1185">Reference proteome</keyword>
<dbReference type="FunFam" id="3.40.50.2000:FF:000796">
    <property type="entry name" value="Uncharacterized protein"/>
    <property type="match status" value="1"/>
</dbReference>
<dbReference type="EC" id="2.4.1.-" evidence="5"/>
<sequence length="417" mass="47348">MSYIADRKPHAVVTPYPAQGHVTPLLKLAKLLHLRSFHITFVHTEYNYKRMLKSRGANALDGLPDFHFETIPDGLPPLENDDVTQPVPALFDSIRKNFLQPFCDLLHKLNNSASQGLIPPLTCLVSDGCMPFTAQAAQRFALPNVICWPASACSLLSVMNFPTVVEKGLSPLKDESYRTNGFLDSKVDWIPGMENFRLKDMIDFLWTTDPNDIILQFFVEFANTIDKNSIILFNTFDELEEDQMLEFAWGLANSKKPFLWIIRPDLVTGGSVILSSEYVNETRDRSLIASWCPQEEVLNHPSVGGFLTHCGWNSTTESVSAEVPTLCWPFFADQPTNCRYMCSEWEIGIEIDRNAKREEVEKVVNELMVGEKGKNMREKTMQLKKKAEEATRPGGRSYMNLDKVIKEVLLKQKTSFD</sequence>
<comment type="similarity">
    <text evidence="1 4">Belongs to the UDP-glycosyltransferase family.</text>
</comment>
<dbReference type="PANTHER" id="PTHR11926">
    <property type="entry name" value="GLUCOSYL/GLUCURONOSYL TRANSFERASES"/>
    <property type="match status" value="1"/>
</dbReference>
<evidence type="ECO:0000256" key="2">
    <source>
        <dbReference type="ARBA" id="ARBA00022676"/>
    </source>
</evidence>
<evidence type="ECO:0000313" key="7">
    <source>
        <dbReference type="Proteomes" id="UP001374535"/>
    </source>
</evidence>
<protein>
    <recommendedName>
        <fullName evidence="5">Glycosyltransferase</fullName>
        <ecNumber evidence="5">2.4.1.-</ecNumber>
    </recommendedName>
</protein>
<dbReference type="InterPro" id="IPR002213">
    <property type="entry name" value="UDP_glucos_trans"/>
</dbReference>
<dbReference type="CDD" id="cd03784">
    <property type="entry name" value="GT1_Gtf-like"/>
    <property type="match status" value="1"/>
</dbReference>
<keyword evidence="2 4" id="KW-0328">Glycosyltransferase</keyword>
<dbReference type="Pfam" id="PF00201">
    <property type="entry name" value="UDPGT"/>
    <property type="match status" value="1"/>
</dbReference>
<evidence type="ECO:0000256" key="4">
    <source>
        <dbReference type="RuleBase" id="RU003718"/>
    </source>
</evidence>
<dbReference type="EMBL" id="CP144691">
    <property type="protein sequence ID" value="WVY93900.1"/>
    <property type="molecule type" value="Genomic_DNA"/>
</dbReference>
<dbReference type="InterPro" id="IPR035595">
    <property type="entry name" value="UDP_glycos_trans_CS"/>
</dbReference>
<dbReference type="Proteomes" id="UP001374535">
    <property type="component" value="Chromosome 10"/>
</dbReference>